<comment type="subunit">
    <text evidence="4">Homodimer.</text>
</comment>
<feature type="binding site" evidence="4">
    <location>
        <begin position="136"/>
        <end position="139"/>
    </location>
    <ligand>
        <name>pyridoxal 5'-phosphate</name>
        <dbReference type="ChEBI" id="CHEBI:597326"/>
    </ligand>
</feature>
<feature type="modified residue" description="N6-(pyridoxal phosphate)lysine" evidence="4">
    <location>
        <position position="234"/>
    </location>
</feature>
<keyword evidence="2 4" id="KW-0378">Hydrolase</keyword>
<evidence type="ECO:0000256" key="3">
    <source>
        <dbReference type="ARBA" id="ARBA00022898"/>
    </source>
</evidence>
<feature type="binding site" evidence="4">
    <location>
        <position position="208"/>
    </location>
    <ligand>
        <name>pyridoxal 5'-phosphate</name>
        <dbReference type="ChEBI" id="CHEBI:597326"/>
    </ligand>
</feature>
<dbReference type="GO" id="GO:0019805">
    <property type="term" value="P:quinolinate biosynthetic process"/>
    <property type="evidence" value="ECO:0007669"/>
    <property type="project" value="UniProtKB-UniRule"/>
</dbReference>
<dbReference type="GO" id="GO:0061640">
    <property type="term" value="P:cytoskeleton-dependent cytokinesis"/>
    <property type="evidence" value="ECO:0007669"/>
    <property type="project" value="InterPro"/>
</dbReference>
<dbReference type="InterPro" id="IPR015424">
    <property type="entry name" value="PyrdxlP-dep_Trfase"/>
</dbReference>
<gene>
    <name evidence="4" type="primary">KYNU</name>
    <name evidence="5" type="ORF">B5M09_002903</name>
</gene>
<dbReference type="InterPro" id="IPR009991">
    <property type="entry name" value="DCTN3"/>
</dbReference>
<keyword evidence="3 4" id="KW-0663">Pyridoxal phosphate</keyword>
<comment type="similarity">
    <text evidence="4">Belongs to the kynureninase family.</text>
</comment>
<dbReference type="HAMAP" id="MF_01970">
    <property type="entry name" value="Kynureninase"/>
    <property type="match status" value="1"/>
</dbReference>
<dbReference type="UniPathway" id="UPA00253">
    <property type="reaction ID" value="UER00329"/>
</dbReference>
<dbReference type="Pfam" id="PF07426">
    <property type="entry name" value="Dynactin_p22"/>
    <property type="match status" value="1"/>
</dbReference>
<dbReference type="Gene3D" id="3.90.1150.10">
    <property type="entry name" value="Aspartate Aminotransferase, domain 1"/>
    <property type="match status" value="1"/>
</dbReference>
<comment type="subcellular location">
    <subcellularLocation>
        <location evidence="4">Cytoplasm</location>
    </subcellularLocation>
</comment>
<comment type="caution">
    <text evidence="5">The sequence shown here is derived from an EMBL/GenBank/DDBJ whole genome shotgun (WGS) entry which is preliminary data.</text>
</comment>
<organism evidence="5 6">
    <name type="scientific">Aphanomyces astaci</name>
    <name type="common">Crayfish plague agent</name>
    <dbReference type="NCBI Taxonomy" id="112090"/>
    <lineage>
        <taxon>Eukaryota</taxon>
        <taxon>Sar</taxon>
        <taxon>Stramenopiles</taxon>
        <taxon>Oomycota</taxon>
        <taxon>Saprolegniomycetes</taxon>
        <taxon>Saprolegniales</taxon>
        <taxon>Verrucalvaceae</taxon>
        <taxon>Aphanomyces</taxon>
    </lineage>
</organism>
<reference evidence="5" key="1">
    <citation type="submission" date="2018-07" db="EMBL/GenBank/DDBJ databases">
        <title>Annotation of Aphanomyces astaci genome assembly.</title>
        <authorList>
            <person name="Studholme D.J."/>
        </authorList>
    </citation>
    <scope>NUCLEOTIDE SEQUENCE [LARGE SCALE GENOMIC DNA]</scope>
    <source>
        <strain evidence="5">Pc</strain>
    </source>
</reference>
<dbReference type="PANTHER" id="PTHR14084:SF0">
    <property type="entry name" value="KYNURENINASE"/>
    <property type="match status" value="1"/>
</dbReference>
<dbReference type="SUPFAM" id="SSF53383">
    <property type="entry name" value="PLP-dependent transferases"/>
    <property type="match status" value="1"/>
</dbReference>
<dbReference type="Pfam" id="PF22580">
    <property type="entry name" value="KYNU_C"/>
    <property type="match status" value="1"/>
</dbReference>
<dbReference type="Gene3D" id="3.40.640.10">
    <property type="entry name" value="Type I PLP-dependent aspartate aminotransferase-like (Major domain)"/>
    <property type="match status" value="1"/>
</dbReference>
<comment type="function">
    <text evidence="4">Catalyzes the cleavage of L-kynurenine (L-Kyn) and L-3-hydroxykynurenine (L-3OHKyn) into anthranilic acid (AA) and 3-hydroxyanthranilic acid (3-OHAA), respectively.</text>
</comment>
<dbReference type="InterPro" id="IPR015422">
    <property type="entry name" value="PyrdxlP-dep_Trfase_small"/>
</dbReference>
<feature type="binding site" evidence="4">
    <location>
        <position position="233"/>
    </location>
    <ligand>
        <name>pyridoxal 5'-phosphate</name>
        <dbReference type="ChEBI" id="CHEBI:597326"/>
    </ligand>
</feature>
<accession>A0A3R7YEQ0</accession>
<comment type="caution">
    <text evidence="4">Lacks conserved residue(s) required for the propagation of feature annotation.</text>
</comment>
<dbReference type="Proteomes" id="UP000284702">
    <property type="component" value="Unassembled WGS sequence"/>
</dbReference>
<feature type="binding site" evidence="4">
    <location>
        <position position="105"/>
    </location>
    <ligand>
        <name>pyridoxal 5'-phosphate</name>
        <dbReference type="ChEBI" id="CHEBI:597326"/>
    </ligand>
</feature>
<dbReference type="GO" id="GO:0005737">
    <property type="term" value="C:cytoplasm"/>
    <property type="evidence" value="ECO:0007669"/>
    <property type="project" value="UniProtKB-SubCell"/>
</dbReference>
<dbReference type="GO" id="GO:0019441">
    <property type="term" value="P:L-tryptophan catabolic process to kynurenine"/>
    <property type="evidence" value="ECO:0007669"/>
    <property type="project" value="TreeGrafter"/>
</dbReference>
<dbReference type="InterPro" id="IPR015421">
    <property type="entry name" value="PyrdxlP-dep_Trfase_major"/>
</dbReference>
<proteinExistence type="inferred from homology"/>
<dbReference type="GO" id="GO:0005869">
    <property type="term" value="C:dynactin complex"/>
    <property type="evidence" value="ECO:0007669"/>
    <property type="project" value="InterPro"/>
</dbReference>
<evidence type="ECO:0000313" key="6">
    <source>
        <dbReference type="Proteomes" id="UP000284702"/>
    </source>
</evidence>
<dbReference type="GO" id="GO:0097053">
    <property type="term" value="P:L-kynurenine catabolic process"/>
    <property type="evidence" value="ECO:0007669"/>
    <property type="project" value="UniProtKB-UniRule"/>
</dbReference>
<dbReference type="VEuPathDB" id="FungiDB:H257_07244"/>
<evidence type="ECO:0000313" key="5">
    <source>
        <dbReference type="EMBL" id="RQM27744.1"/>
    </source>
</evidence>
<dbReference type="EMBL" id="MZMZ02001983">
    <property type="protein sequence ID" value="RQM27744.1"/>
    <property type="molecule type" value="Genomic_DNA"/>
</dbReference>
<evidence type="ECO:0000256" key="2">
    <source>
        <dbReference type="ARBA" id="ARBA00022801"/>
    </source>
</evidence>
<evidence type="ECO:0000256" key="4">
    <source>
        <dbReference type="HAMAP-Rule" id="MF_03017"/>
    </source>
</evidence>
<feature type="binding site" evidence="4">
    <location>
        <position position="211"/>
    </location>
    <ligand>
        <name>pyridoxal 5'-phosphate</name>
        <dbReference type="ChEBI" id="CHEBI:597326"/>
    </ligand>
</feature>
<comment type="catalytic activity">
    <reaction evidence="4">
        <text>L-kynurenine + H2O = anthranilate + L-alanine + H(+)</text>
        <dbReference type="Rhea" id="RHEA:16813"/>
        <dbReference type="ChEBI" id="CHEBI:15377"/>
        <dbReference type="ChEBI" id="CHEBI:15378"/>
        <dbReference type="ChEBI" id="CHEBI:16567"/>
        <dbReference type="ChEBI" id="CHEBI:57959"/>
        <dbReference type="ChEBI" id="CHEBI:57972"/>
        <dbReference type="EC" id="3.7.1.3"/>
    </reaction>
</comment>
<dbReference type="GO" id="GO:0030429">
    <property type="term" value="F:kynureninase activity"/>
    <property type="evidence" value="ECO:0007669"/>
    <property type="project" value="UniProtKB-UniRule"/>
</dbReference>
<dbReference type="GO" id="GO:0034354">
    <property type="term" value="P:'de novo' NAD+ biosynthetic process from L-tryptophan"/>
    <property type="evidence" value="ECO:0007669"/>
    <property type="project" value="UniProtKB-UniRule"/>
</dbReference>
<feature type="binding site" evidence="4">
    <location>
        <position position="289"/>
    </location>
    <ligand>
        <name>pyridoxal 5'-phosphate</name>
        <dbReference type="ChEBI" id="CHEBI:597326"/>
    </ligand>
</feature>
<feature type="binding site" evidence="4">
    <location>
        <position position="263"/>
    </location>
    <ligand>
        <name>pyridoxal 5'-phosphate</name>
        <dbReference type="ChEBI" id="CHEBI:597326"/>
    </ligand>
</feature>
<dbReference type="GO" id="GO:0043420">
    <property type="term" value="P:anthranilate metabolic process"/>
    <property type="evidence" value="ECO:0007669"/>
    <property type="project" value="UniProtKB-UniRule"/>
</dbReference>
<keyword evidence="1 4" id="KW-0662">Pyridine nucleotide biosynthesis</keyword>
<evidence type="ECO:0000256" key="1">
    <source>
        <dbReference type="ARBA" id="ARBA00022642"/>
    </source>
</evidence>
<dbReference type="GO" id="GO:0030170">
    <property type="term" value="F:pyridoxal phosphate binding"/>
    <property type="evidence" value="ECO:0007669"/>
    <property type="project" value="UniProtKB-UniRule"/>
</dbReference>
<dbReference type="NCBIfam" id="TIGR01814">
    <property type="entry name" value="kynureninase"/>
    <property type="match status" value="1"/>
</dbReference>
<protein>
    <recommendedName>
        <fullName evidence="4">Kynureninase</fullName>
        <ecNumber evidence="4">3.7.1.3</ecNumber>
    </recommendedName>
    <alternativeName>
        <fullName evidence="4">L-kynurenine hydrolase</fullName>
    </alternativeName>
</protein>
<dbReference type="PANTHER" id="PTHR14084">
    <property type="entry name" value="KYNURENINASE"/>
    <property type="match status" value="1"/>
</dbReference>
<comment type="pathway">
    <text evidence="4">Cofactor biosynthesis; NAD(+) biosynthesis; quinolinate from L-kynurenine: step 2/3.</text>
</comment>
<comment type="catalytic activity">
    <reaction evidence="4">
        <text>3-hydroxy-L-kynurenine + H2O = 3-hydroxyanthranilate + L-alanine + H(+)</text>
        <dbReference type="Rhea" id="RHEA:25143"/>
        <dbReference type="ChEBI" id="CHEBI:15377"/>
        <dbReference type="ChEBI" id="CHEBI:15378"/>
        <dbReference type="ChEBI" id="CHEBI:36559"/>
        <dbReference type="ChEBI" id="CHEBI:57972"/>
        <dbReference type="ChEBI" id="CHEBI:58125"/>
    </reaction>
</comment>
<dbReference type="EC" id="3.7.1.3" evidence="4"/>
<keyword evidence="6" id="KW-1185">Reference proteome</keyword>
<comment type="cofactor">
    <cofactor evidence="4">
        <name>pyridoxal 5'-phosphate</name>
        <dbReference type="ChEBI" id="CHEBI:597326"/>
    </cofactor>
</comment>
<sequence length="559" mass="61057">MVATSNLTRGHCIELDVLDPLASLRDQFHLPNDDVIYLDGNSLGVLPRTTATRLHQVVTQEWGQGLIQSWNTADWIGLPRRVGDKIGTILLGAGPGECLVTDSLSINVYKVLTSAVDLARETDPLRTVVLTDRDNFPSDIYIAQSVVSSRQGISVRLINPDDLLSSSLLTTSVAALLLTPVDYRTGRLLDMSAITAAAHASGVLVIWDLAHSAGAHPIDVHALEADFVVGCGYKFLNGGPGAPAFVWVHPRIVHRCTQPLSGWLGHQNPFAFVPEYEPADGIQRFASGTPSILALTALECGVDVLAAATPMGGMAALREKSLQLSSLFLDLVDLWIKGDKELEEVSVVTPREPQRRGSQVSLRHPTHAYAIVQALIARGVIGDFRAPDIMRFGFTPLYTRFVDVFDAAAALNDVLRTEAFKDPQFQSRRNVVTHEKVLRPDVLETLSEHGSASSQQWKKAIVLTSQESVDKLAAQAQRLKELDAAVLHAKFPTLSQDVHLALNRVETQNLLVTRQVLAQHQAVESLLTQYAAIVHGMSKKFQLYDAHVRHLEKKAGVQA</sequence>
<comment type="pathway">
    <text evidence="4">Amino-acid degradation; L-kynurenine degradation; L-alanine and anthranilate from L-kynurenine: step 1/1.</text>
</comment>
<dbReference type="UniPathway" id="UPA00334">
    <property type="reaction ID" value="UER00455"/>
</dbReference>
<dbReference type="AlphaFoldDB" id="A0A3R7YEQ0"/>
<name>A0A3R7YEQ0_APHAT</name>
<feature type="binding site" evidence="4">
    <location>
        <position position="104"/>
    </location>
    <ligand>
        <name>pyridoxal 5'-phosphate</name>
        <dbReference type="ChEBI" id="CHEBI:597326"/>
    </ligand>
</feature>
<keyword evidence="4" id="KW-0963">Cytoplasm</keyword>
<dbReference type="InterPro" id="IPR010111">
    <property type="entry name" value="Kynureninase"/>
</dbReference>